<feature type="non-terminal residue" evidence="2">
    <location>
        <position position="1"/>
    </location>
</feature>
<evidence type="ECO:0000256" key="1">
    <source>
        <dbReference type="SAM" id="MobiDB-lite"/>
    </source>
</evidence>
<feature type="region of interest" description="Disordered" evidence="1">
    <location>
        <begin position="1"/>
        <end position="51"/>
    </location>
</feature>
<accession>A0A6J4M723</accession>
<reference evidence="2" key="1">
    <citation type="submission" date="2020-02" db="EMBL/GenBank/DDBJ databases">
        <authorList>
            <person name="Meier V. D."/>
        </authorList>
    </citation>
    <scope>NUCLEOTIDE SEQUENCE</scope>
    <source>
        <strain evidence="2">AVDCRST_MAG07</strain>
    </source>
</reference>
<sequence>DRPALDGAGAARGAERAAGHGAGASRRRRTPCRGPAGSAGAPAARRPRGGG</sequence>
<dbReference type="EMBL" id="CADCUB010000145">
    <property type="protein sequence ID" value="CAA9351774.1"/>
    <property type="molecule type" value="Genomic_DNA"/>
</dbReference>
<gene>
    <name evidence="2" type="ORF">AVDCRST_MAG07-3066</name>
</gene>
<name>A0A6J4M723_9ACTN</name>
<proteinExistence type="predicted"/>
<organism evidence="2">
    <name type="scientific">uncultured Frankineae bacterium</name>
    <dbReference type="NCBI Taxonomy" id="437475"/>
    <lineage>
        <taxon>Bacteria</taxon>
        <taxon>Bacillati</taxon>
        <taxon>Actinomycetota</taxon>
        <taxon>Actinomycetes</taxon>
        <taxon>Frankiales</taxon>
        <taxon>environmental samples</taxon>
    </lineage>
</organism>
<feature type="compositionally biased region" description="Low complexity" evidence="1">
    <location>
        <begin position="32"/>
        <end position="44"/>
    </location>
</feature>
<evidence type="ECO:0000313" key="2">
    <source>
        <dbReference type="EMBL" id="CAA9351774.1"/>
    </source>
</evidence>
<feature type="non-terminal residue" evidence="2">
    <location>
        <position position="51"/>
    </location>
</feature>
<dbReference type="AlphaFoldDB" id="A0A6J4M723"/>
<protein>
    <submittedName>
        <fullName evidence="2">Uncharacterized protein</fullName>
    </submittedName>
</protein>